<reference evidence="2" key="2">
    <citation type="submission" date="2015-01" db="EMBL/GenBank/DDBJ databases">
        <title>Evolutionary Origins and Diversification of the Mycorrhizal Mutualists.</title>
        <authorList>
            <consortium name="DOE Joint Genome Institute"/>
            <consortium name="Mycorrhizal Genomics Consortium"/>
            <person name="Kohler A."/>
            <person name="Kuo A."/>
            <person name="Nagy L.G."/>
            <person name="Floudas D."/>
            <person name="Copeland A."/>
            <person name="Barry K.W."/>
            <person name="Cichocki N."/>
            <person name="Veneault-Fourrey C."/>
            <person name="LaButti K."/>
            <person name="Lindquist E.A."/>
            <person name="Lipzen A."/>
            <person name="Lundell T."/>
            <person name="Morin E."/>
            <person name="Murat C."/>
            <person name="Riley R."/>
            <person name="Ohm R."/>
            <person name="Sun H."/>
            <person name="Tunlid A."/>
            <person name="Henrissat B."/>
            <person name="Grigoriev I.V."/>
            <person name="Hibbett D.S."/>
            <person name="Martin F."/>
        </authorList>
    </citation>
    <scope>NUCLEOTIDE SEQUENCE [LARGE SCALE GENOMIC DNA]</scope>
    <source>
        <strain evidence="2">Foug A</strain>
    </source>
</reference>
<organism evidence="1 2">
    <name type="scientific">Scleroderma citrinum Foug A</name>
    <dbReference type="NCBI Taxonomy" id="1036808"/>
    <lineage>
        <taxon>Eukaryota</taxon>
        <taxon>Fungi</taxon>
        <taxon>Dikarya</taxon>
        <taxon>Basidiomycota</taxon>
        <taxon>Agaricomycotina</taxon>
        <taxon>Agaricomycetes</taxon>
        <taxon>Agaricomycetidae</taxon>
        <taxon>Boletales</taxon>
        <taxon>Sclerodermatineae</taxon>
        <taxon>Sclerodermataceae</taxon>
        <taxon>Scleroderma</taxon>
    </lineage>
</organism>
<evidence type="ECO:0000313" key="1">
    <source>
        <dbReference type="EMBL" id="KIM62876.1"/>
    </source>
</evidence>
<evidence type="ECO:0000313" key="2">
    <source>
        <dbReference type="Proteomes" id="UP000053989"/>
    </source>
</evidence>
<dbReference type="EMBL" id="KN822039">
    <property type="protein sequence ID" value="KIM62876.1"/>
    <property type="molecule type" value="Genomic_DNA"/>
</dbReference>
<proteinExistence type="predicted"/>
<accession>A0A0C3E4A6</accession>
<sequence>MPPSRIDSGDSLDGGPVGPYWSDDHVSSFPYVANTIPQLQPGWPRGLLRYSHVILPVAYCALVPVFQTAWRHRSHEILIKIDRSPSYPSFPDRQNIVKKDLVVSTTVVFFRPTSHKPQTLWGRALVVERDSIILQHMVSSWHLIGNCHTKEEP</sequence>
<dbReference type="AlphaFoldDB" id="A0A0C3E4A6"/>
<dbReference type="InParanoid" id="A0A0C3E4A6"/>
<name>A0A0C3E4A6_9AGAM</name>
<protein>
    <submittedName>
        <fullName evidence="1">Uncharacterized protein</fullName>
    </submittedName>
</protein>
<dbReference type="HOGENOM" id="CLU_1714384_0_0_1"/>
<dbReference type="Proteomes" id="UP000053989">
    <property type="component" value="Unassembled WGS sequence"/>
</dbReference>
<keyword evidence="2" id="KW-1185">Reference proteome</keyword>
<reference evidence="1 2" key="1">
    <citation type="submission" date="2014-04" db="EMBL/GenBank/DDBJ databases">
        <authorList>
            <consortium name="DOE Joint Genome Institute"/>
            <person name="Kuo A."/>
            <person name="Kohler A."/>
            <person name="Nagy L.G."/>
            <person name="Floudas D."/>
            <person name="Copeland A."/>
            <person name="Barry K.W."/>
            <person name="Cichocki N."/>
            <person name="Veneault-Fourrey C."/>
            <person name="LaButti K."/>
            <person name="Lindquist E.A."/>
            <person name="Lipzen A."/>
            <person name="Lundell T."/>
            <person name="Morin E."/>
            <person name="Murat C."/>
            <person name="Sun H."/>
            <person name="Tunlid A."/>
            <person name="Henrissat B."/>
            <person name="Grigoriev I.V."/>
            <person name="Hibbett D.S."/>
            <person name="Martin F."/>
            <person name="Nordberg H.P."/>
            <person name="Cantor M.N."/>
            <person name="Hua S.X."/>
        </authorList>
    </citation>
    <scope>NUCLEOTIDE SEQUENCE [LARGE SCALE GENOMIC DNA]</scope>
    <source>
        <strain evidence="1 2">Foug A</strain>
    </source>
</reference>
<gene>
    <name evidence="1" type="ORF">SCLCIDRAFT_1214667</name>
</gene>